<dbReference type="InterPro" id="IPR049177">
    <property type="entry name" value="MgtC_SapB_SrpB_YhiD_N"/>
</dbReference>
<name>A0A846M002_9SPHN</name>
<keyword evidence="5" id="KW-1185">Reference proteome</keyword>
<feature type="transmembrane region" description="Helical" evidence="1">
    <location>
        <begin position="251"/>
        <end position="274"/>
    </location>
</feature>
<dbReference type="PANTHER" id="PTHR39084:SF1">
    <property type="entry name" value="DUF4010 DOMAIN-CONTAINING PROTEIN"/>
    <property type="match status" value="1"/>
</dbReference>
<feature type="transmembrane region" description="Helical" evidence="1">
    <location>
        <begin position="220"/>
        <end position="239"/>
    </location>
</feature>
<feature type="transmembrane region" description="Helical" evidence="1">
    <location>
        <begin position="51"/>
        <end position="70"/>
    </location>
</feature>
<feature type="transmembrane region" description="Helical" evidence="1">
    <location>
        <begin position="381"/>
        <end position="401"/>
    </location>
</feature>
<dbReference type="Proteomes" id="UP000576821">
    <property type="component" value="Unassembled WGS sequence"/>
</dbReference>
<feature type="transmembrane region" description="Helical" evidence="1">
    <location>
        <begin position="348"/>
        <end position="369"/>
    </location>
</feature>
<proteinExistence type="predicted"/>
<feature type="transmembrane region" description="Helical" evidence="1">
    <location>
        <begin position="320"/>
        <end position="341"/>
    </location>
</feature>
<keyword evidence="1" id="KW-1133">Transmembrane helix</keyword>
<feature type="domain" description="MgtC/SapB/SrpB/YhiD N-terminal" evidence="2">
    <location>
        <begin position="27"/>
        <end position="147"/>
    </location>
</feature>
<feature type="domain" description="DUF4010" evidence="3">
    <location>
        <begin position="196"/>
        <end position="402"/>
    </location>
</feature>
<feature type="transmembrane region" description="Helical" evidence="1">
    <location>
        <begin position="413"/>
        <end position="434"/>
    </location>
</feature>
<evidence type="ECO:0000313" key="4">
    <source>
        <dbReference type="EMBL" id="NIJ15389.1"/>
    </source>
</evidence>
<dbReference type="AlphaFoldDB" id="A0A846M002"/>
<feature type="transmembrane region" description="Helical" evidence="1">
    <location>
        <begin position="191"/>
        <end position="208"/>
    </location>
</feature>
<dbReference type="RefSeq" id="WP_243855554.1">
    <property type="nucleotide sequence ID" value="NZ_JAASQR010000001.1"/>
</dbReference>
<dbReference type="PANTHER" id="PTHR39084">
    <property type="entry name" value="MEMBRANE PROTEIN-RELATED"/>
    <property type="match status" value="1"/>
</dbReference>
<dbReference type="InterPro" id="IPR025105">
    <property type="entry name" value="DUF4010"/>
</dbReference>
<feature type="transmembrane region" description="Helical" evidence="1">
    <location>
        <begin position="158"/>
        <end position="176"/>
    </location>
</feature>
<feature type="transmembrane region" description="Helical" evidence="1">
    <location>
        <begin position="105"/>
        <end position="122"/>
    </location>
</feature>
<protein>
    <submittedName>
        <fullName evidence="4">Uncharacterized membrane protein (DUF4010 family)</fullName>
    </submittedName>
</protein>
<evidence type="ECO:0000259" key="3">
    <source>
        <dbReference type="Pfam" id="PF13194"/>
    </source>
</evidence>
<evidence type="ECO:0000313" key="5">
    <source>
        <dbReference type="Proteomes" id="UP000576821"/>
    </source>
</evidence>
<feature type="transmembrane region" description="Helical" evidence="1">
    <location>
        <begin position="76"/>
        <end position="93"/>
    </location>
</feature>
<organism evidence="4 5">
    <name type="scientific">Sphingobium vermicomposti</name>
    <dbReference type="NCBI Taxonomy" id="529005"/>
    <lineage>
        <taxon>Bacteria</taxon>
        <taxon>Pseudomonadati</taxon>
        <taxon>Pseudomonadota</taxon>
        <taxon>Alphaproteobacteria</taxon>
        <taxon>Sphingomonadales</taxon>
        <taxon>Sphingomonadaceae</taxon>
        <taxon>Sphingobium</taxon>
    </lineage>
</organism>
<keyword evidence="1" id="KW-0812">Transmembrane</keyword>
<dbReference type="EMBL" id="JAASQR010000001">
    <property type="protein sequence ID" value="NIJ15389.1"/>
    <property type="molecule type" value="Genomic_DNA"/>
</dbReference>
<sequence>MIALMSGTPDLGGSFVNVPDTELLRTLAASLAVGILIGIERGWRQRDASDGSRVSGLRTFGLLGLIGGIAGHLPELLGAVIGIAVLASLVLGYRGELARQGSLSVTTTLVGVITFALGYVAAEGLVSEALALAAVTTLILTLRGQAHAMLKGMSKQEVESIARFALVALVILPLLPDANLGPWNAWNPRKIWMVVVVVLGLSFAGYVATRRLGAEKGIMITALCGSLVSSTAVTAAYARRLRQKNGPEGPLIAGIALASLVMFVRVQILSVALVPYTSRSLALAMVPAFIVGGMTTLLALRARGSEAHAGEVKLGNPLDFGPALLLAGLVAVMAIPARWALDRFGDQGIIVVLGLTGMWDVDAAVLTLAGMPRNMLDGETAGLVLAVPVLVNTAFKGVLAFGIAGPRRQGWKAAAPLFASVLASGAGIAALISFG</sequence>
<dbReference type="Pfam" id="PF13194">
    <property type="entry name" value="DUF4010"/>
    <property type="match status" value="1"/>
</dbReference>
<feature type="transmembrane region" description="Helical" evidence="1">
    <location>
        <begin position="128"/>
        <end position="146"/>
    </location>
</feature>
<accession>A0A846M002</accession>
<gene>
    <name evidence="4" type="ORF">FHS54_000338</name>
</gene>
<reference evidence="4 5" key="1">
    <citation type="submission" date="2020-03" db="EMBL/GenBank/DDBJ databases">
        <title>Genomic Encyclopedia of Type Strains, Phase IV (KMG-IV): sequencing the most valuable type-strain genomes for metagenomic binning, comparative biology and taxonomic classification.</title>
        <authorList>
            <person name="Goeker M."/>
        </authorList>
    </citation>
    <scope>NUCLEOTIDE SEQUENCE [LARGE SCALE GENOMIC DNA]</scope>
    <source>
        <strain evidence="4 5">DSM 21299</strain>
    </source>
</reference>
<dbReference type="Pfam" id="PF02308">
    <property type="entry name" value="MgtC"/>
    <property type="match status" value="1"/>
</dbReference>
<keyword evidence="1" id="KW-0472">Membrane</keyword>
<evidence type="ECO:0000259" key="2">
    <source>
        <dbReference type="Pfam" id="PF02308"/>
    </source>
</evidence>
<evidence type="ECO:0000256" key="1">
    <source>
        <dbReference type="SAM" id="Phobius"/>
    </source>
</evidence>
<comment type="caution">
    <text evidence="4">The sequence shown here is derived from an EMBL/GenBank/DDBJ whole genome shotgun (WGS) entry which is preliminary data.</text>
</comment>
<feature type="transmembrane region" description="Helical" evidence="1">
    <location>
        <begin position="281"/>
        <end position="300"/>
    </location>
</feature>